<dbReference type="GO" id="GO:0003735">
    <property type="term" value="F:structural constituent of ribosome"/>
    <property type="evidence" value="ECO:0007669"/>
    <property type="project" value="InterPro"/>
</dbReference>
<evidence type="ECO:0000256" key="6">
    <source>
        <dbReference type="SAM" id="MobiDB-lite"/>
    </source>
</evidence>
<dbReference type="VEuPathDB" id="FungiDB:PABG_04470"/>
<dbReference type="GO" id="GO:0005739">
    <property type="term" value="C:mitochondrion"/>
    <property type="evidence" value="ECO:0007669"/>
    <property type="project" value="UniProtKB-SubCell"/>
</dbReference>
<organism evidence="8 9">
    <name type="scientific">Paracoccidioides brasiliensis</name>
    <dbReference type="NCBI Taxonomy" id="121759"/>
    <lineage>
        <taxon>Eukaryota</taxon>
        <taxon>Fungi</taxon>
        <taxon>Dikarya</taxon>
        <taxon>Ascomycota</taxon>
        <taxon>Pezizomycotina</taxon>
        <taxon>Eurotiomycetes</taxon>
        <taxon>Eurotiomycetidae</taxon>
        <taxon>Onygenales</taxon>
        <taxon>Ajellomycetaceae</taxon>
        <taxon>Paracoccidioides</taxon>
    </lineage>
</organism>
<dbReference type="PANTHER" id="PTHR13274">
    <property type="entry name" value="MITOCHONDRIAL RIBOSOMAL PROTEIN S25"/>
    <property type="match status" value="1"/>
</dbReference>
<feature type="region of interest" description="Disordered" evidence="6">
    <location>
        <begin position="101"/>
        <end position="127"/>
    </location>
</feature>
<accession>A0A1D2J794</accession>
<feature type="coiled-coil region" evidence="5">
    <location>
        <begin position="167"/>
        <end position="216"/>
    </location>
</feature>
<dbReference type="Proteomes" id="UP000242814">
    <property type="component" value="Unassembled WGS sequence"/>
</dbReference>
<protein>
    <recommendedName>
        <fullName evidence="7">Ribosomal protein/NADH dehydrogenase domain-containing protein</fullName>
    </recommendedName>
</protein>
<gene>
    <name evidence="8" type="ORF">ACO22_06513</name>
</gene>
<keyword evidence="2" id="KW-0689">Ribosomal protein</keyword>
<dbReference type="GO" id="GO:0005840">
    <property type="term" value="C:ribosome"/>
    <property type="evidence" value="ECO:0007669"/>
    <property type="project" value="UniProtKB-KW"/>
</dbReference>
<dbReference type="InterPro" id="IPR040049">
    <property type="entry name" value="Ribosomal_mS25/mL61"/>
</dbReference>
<comment type="caution">
    <text evidence="8">The sequence shown here is derived from an EMBL/GenBank/DDBJ whole genome shotgun (WGS) entry which is preliminary data.</text>
</comment>
<dbReference type="InterPro" id="IPR007741">
    <property type="entry name" value="Ribosomal_mL43/mS25/NADH_DH"/>
</dbReference>
<evidence type="ECO:0000313" key="9">
    <source>
        <dbReference type="Proteomes" id="UP000242814"/>
    </source>
</evidence>
<dbReference type="PANTHER" id="PTHR13274:SF2">
    <property type="entry name" value="SMALL RIBOSOMAL SUBUNIT PROTEIN MS25"/>
    <property type="match status" value="1"/>
</dbReference>
<dbReference type="GO" id="GO:1990904">
    <property type="term" value="C:ribonucleoprotein complex"/>
    <property type="evidence" value="ECO:0007669"/>
    <property type="project" value="UniProtKB-KW"/>
</dbReference>
<evidence type="ECO:0000256" key="2">
    <source>
        <dbReference type="ARBA" id="ARBA00022980"/>
    </source>
</evidence>
<evidence type="ECO:0000256" key="4">
    <source>
        <dbReference type="ARBA" id="ARBA00023274"/>
    </source>
</evidence>
<proteinExistence type="predicted"/>
<name>A0A1D2J794_PARBR</name>
<dbReference type="VEuPathDB" id="FungiDB:PADG_04862"/>
<feature type="domain" description="Ribosomal protein/NADH dehydrogenase" evidence="7">
    <location>
        <begin position="56"/>
        <end position="96"/>
    </location>
</feature>
<dbReference type="EMBL" id="LZYO01000356">
    <property type="protein sequence ID" value="ODH14830.1"/>
    <property type="molecule type" value="Genomic_DNA"/>
</dbReference>
<sequence>MVSVVKRMRILQEMLNMRVGLGAAILPKPSSNPTLLPLNRIHITYARKVYEGHGGARKFWRVCLPRLKYHNPALFVTVTQTKSQAGPAILTLYFNNKAAAKASGETTPTPSPPPQLEGEEQLSDSFAPPPAEWEIVRTINLKRKTIGRIWEDFKLMTGLEEIPISPEDEAEIEKVKRQRELSDLDRKRVAENRQMIKDQEKLLEASREDLKKLREQA</sequence>
<evidence type="ECO:0000259" key="7">
    <source>
        <dbReference type="Pfam" id="PF05047"/>
    </source>
</evidence>
<evidence type="ECO:0000256" key="1">
    <source>
        <dbReference type="ARBA" id="ARBA00004173"/>
    </source>
</evidence>
<evidence type="ECO:0000256" key="5">
    <source>
        <dbReference type="SAM" id="Coils"/>
    </source>
</evidence>
<keyword evidence="3" id="KW-0496">Mitochondrion</keyword>
<keyword evidence="4" id="KW-0687">Ribonucleoprotein</keyword>
<evidence type="ECO:0000256" key="3">
    <source>
        <dbReference type="ARBA" id="ARBA00023128"/>
    </source>
</evidence>
<keyword evidence="5" id="KW-0175">Coiled coil</keyword>
<reference evidence="8 9" key="1">
    <citation type="submission" date="2016-06" db="EMBL/GenBank/DDBJ databases">
        <authorList>
            <person name="Kjaerup R.B."/>
            <person name="Dalgaard T.S."/>
            <person name="Juul-Madsen H.R."/>
        </authorList>
    </citation>
    <scope>NUCLEOTIDE SEQUENCE [LARGE SCALE GENOMIC DNA]</scope>
    <source>
        <strain evidence="8 9">Pb300</strain>
    </source>
</reference>
<dbReference type="SUPFAM" id="SSF52833">
    <property type="entry name" value="Thioredoxin-like"/>
    <property type="match status" value="1"/>
</dbReference>
<evidence type="ECO:0000313" key="8">
    <source>
        <dbReference type="EMBL" id="ODH14830.1"/>
    </source>
</evidence>
<dbReference type="Pfam" id="PF05047">
    <property type="entry name" value="L51_S25_CI-B8"/>
    <property type="match status" value="1"/>
</dbReference>
<dbReference type="AlphaFoldDB" id="A0A1D2J794"/>
<dbReference type="InterPro" id="IPR036249">
    <property type="entry name" value="Thioredoxin-like_sf"/>
</dbReference>
<comment type="subcellular location">
    <subcellularLocation>
        <location evidence="1">Mitochondrion</location>
    </subcellularLocation>
</comment>